<feature type="signal peptide" evidence="1">
    <location>
        <begin position="1"/>
        <end position="27"/>
    </location>
</feature>
<sequence length="254" mass="28791">MKAFGGLKLVTVLVLGISVFLIVGVECEDDDTSVMLVLKKSLNPSQKTGVLGNVLYDHRSLQLNDDDHQRVCQIPKWKGLDWSSDKKVEWDPDVERVLLPSGKPLVPKYAIRFVGGSSSKPFGHLWWDETVPTVVTRVELHKQASFYIFHRIQSIELACIILKPCLLFLYSFQTIIHPLQDRVLTIRENARLQGFPYYYKLIGPIKESMAVNGLIFMVAVGFNAAARIYPGLWSAMFMGERLQEVDRPVSKAQK</sequence>
<proteinExistence type="predicted"/>
<dbReference type="GO" id="GO:0005634">
    <property type="term" value="C:nucleus"/>
    <property type="evidence" value="ECO:0007669"/>
    <property type="project" value="TreeGrafter"/>
</dbReference>
<keyword evidence="1" id="KW-0732">Signal</keyword>
<dbReference type="GO" id="GO:0003886">
    <property type="term" value="F:DNA (cytosine-5-)-methyltransferase activity"/>
    <property type="evidence" value="ECO:0007669"/>
    <property type="project" value="TreeGrafter"/>
</dbReference>
<dbReference type="GO" id="GO:0044027">
    <property type="term" value="P:negative regulation of gene expression via chromosomal CpG island methylation"/>
    <property type="evidence" value="ECO:0007669"/>
    <property type="project" value="TreeGrafter"/>
</dbReference>
<dbReference type="InterPro" id="IPR050390">
    <property type="entry name" value="C5-Methyltransferase"/>
</dbReference>
<evidence type="ECO:0000313" key="2">
    <source>
        <dbReference type="EMBL" id="PHT36444.1"/>
    </source>
</evidence>
<dbReference type="GO" id="GO:0003677">
    <property type="term" value="F:DNA binding"/>
    <property type="evidence" value="ECO:0007669"/>
    <property type="project" value="TreeGrafter"/>
</dbReference>
<dbReference type="Gene3D" id="3.90.120.10">
    <property type="entry name" value="DNA Methylase, subunit A, domain 2"/>
    <property type="match status" value="2"/>
</dbReference>
<gene>
    <name evidence="2" type="ORF">CQW23_24144</name>
</gene>
<dbReference type="GO" id="GO:0032259">
    <property type="term" value="P:methylation"/>
    <property type="evidence" value="ECO:0007669"/>
    <property type="project" value="UniProtKB-KW"/>
</dbReference>
<organism evidence="2 3">
    <name type="scientific">Capsicum baccatum</name>
    <name type="common">Peruvian pepper</name>
    <dbReference type="NCBI Taxonomy" id="33114"/>
    <lineage>
        <taxon>Eukaryota</taxon>
        <taxon>Viridiplantae</taxon>
        <taxon>Streptophyta</taxon>
        <taxon>Embryophyta</taxon>
        <taxon>Tracheophyta</taxon>
        <taxon>Spermatophyta</taxon>
        <taxon>Magnoliopsida</taxon>
        <taxon>eudicotyledons</taxon>
        <taxon>Gunneridae</taxon>
        <taxon>Pentapetalae</taxon>
        <taxon>asterids</taxon>
        <taxon>lamiids</taxon>
        <taxon>Solanales</taxon>
        <taxon>Solanaceae</taxon>
        <taxon>Solanoideae</taxon>
        <taxon>Capsiceae</taxon>
        <taxon>Capsicum</taxon>
    </lineage>
</organism>
<feature type="chain" id="PRO_5013612638" evidence="1">
    <location>
        <begin position="28"/>
        <end position="254"/>
    </location>
</feature>
<name>A0A2G2VU00_CAPBA</name>
<accession>A0A2G2VU00</accession>
<dbReference type="OrthoDB" id="5376140at2759"/>
<dbReference type="InterPro" id="IPR029063">
    <property type="entry name" value="SAM-dependent_MTases_sf"/>
</dbReference>
<evidence type="ECO:0000313" key="3">
    <source>
        <dbReference type="Proteomes" id="UP000224567"/>
    </source>
</evidence>
<reference evidence="2 3" key="1">
    <citation type="journal article" date="2017" name="Genome Biol.">
        <title>New reference genome sequences of hot pepper reveal the massive evolution of plant disease-resistance genes by retroduplication.</title>
        <authorList>
            <person name="Kim S."/>
            <person name="Park J."/>
            <person name="Yeom S.I."/>
            <person name="Kim Y.M."/>
            <person name="Seo E."/>
            <person name="Kim K.T."/>
            <person name="Kim M.S."/>
            <person name="Lee J.M."/>
            <person name="Cheong K."/>
            <person name="Shin H.S."/>
            <person name="Kim S.B."/>
            <person name="Han K."/>
            <person name="Lee J."/>
            <person name="Park M."/>
            <person name="Lee H.A."/>
            <person name="Lee H.Y."/>
            <person name="Lee Y."/>
            <person name="Oh S."/>
            <person name="Lee J.H."/>
            <person name="Choi E."/>
            <person name="Choi E."/>
            <person name="Lee S.E."/>
            <person name="Jeon J."/>
            <person name="Kim H."/>
            <person name="Choi G."/>
            <person name="Song H."/>
            <person name="Lee J."/>
            <person name="Lee S.C."/>
            <person name="Kwon J.K."/>
            <person name="Lee H.Y."/>
            <person name="Koo N."/>
            <person name="Hong Y."/>
            <person name="Kim R.W."/>
            <person name="Kang W.H."/>
            <person name="Huh J.H."/>
            <person name="Kang B.C."/>
            <person name="Yang T.J."/>
            <person name="Lee Y.H."/>
            <person name="Bennetzen J.L."/>
            <person name="Choi D."/>
        </authorList>
    </citation>
    <scope>NUCLEOTIDE SEQUENCE [LARGE SCALE GENOMIC DNA]</scope>
    <source>
        <strain evidence="3">cv. PBC81</strain>
    </source>
</reference>
<protein>
    <submittedName>
        <fullName evidence="2">DNA (Cytosine-5)-methyltransferase 3</fullName>
    </submittedName>
</protein>
<dbReference type="SUPFAM" id="SSF53335">
    <property type="entry name" value="S-adenosyl-L-methionine-dependent methyltransferases"/>
    <property type="match status" value="1"/>
</dbReference>
<dbReference type="Proteomes" id="UP000224567">
    <property type="component" value="Unassembled WGS sequence"/>
</dbReference>
<evidence type="ECO:0000256" key="1">
    <source>
        <dbReference type="SAM" id="SignalP"/>
    </source>
</evidence>
<dbReference type="AlphaFoldDB" id="A0A2G2VU00"/>
<dbReference type="PANTHER" id="PTHR10629">
    <property type="entry name" value="CYTOSINE-SPECIFIC METHYLTRANSFERASE"/>
    <property type="match status" value="1"/>
</dbReference>
<comment type="caution">
    <text evidence="2">The sequence shown here is derived from an EMBL/GenBank/DDBJ whole genome shotgun (WGS) entry which is preliminary data.</text>
</comment>
<dbReference type="PANTHER" id="PTHR10629:SF47">
    <property type="entry name" value="CYTOSINE-SPECIFIC METHYLTRANSFERASE"/>
    <property type="match status" value="1"/>
</dbReference>
<reference evidence="3" key="2">
    <citation type="journal article" date="2017" name="J. Anim. Genet.">
        <title>Multiple reference genome sequences of hot pepper reveal the massive evolution of plant disease resistance genes by retroduplication.</title>
        <authorList>
            <person name="Kim S."/>
            <person name="Park J."/>
            <person name="Yeom S.-I."/>
            <person name="Kim Y.-M."/>
            <person name="Seo E."/>
            <person name="Kim K.-T."/>
            <person name="Kim M.-S."/>
            <person name="Lee J.M."/>
            <person name="Cheong K."/>
            <person name="Shin H.-S."/>
            <person name="Kim S.-B."/>
            <person name="Han K."/>
            <person name="Lee J."/>
            <person name="Park M."/>
            <person name="Lee H.-A."/>
            <person name="Lee H.-Y."/>
            <person name="Lee Y."/>
            <person name="Oh S."/>
            <person name="Lee J.H."/>
            <person name="Choi E."/>
            <person name="Choi E."/>
            <person name="Lee S.E."/>
            <person name="Jeon J."/>
            <person name="Kim H."/>
            <person name="Choi G."/>
            <person name="Song H."/>
            <person name="Lee J."/>
            <person name="Lee S.-C."/>
            <person name="Kwon J.-K."/>
            <person name="Lee H.-Y."/>
            <person name="Koo N."/>
            <person name="Hong Y."/>
            <person name="Kim R.W."/>
            <person name="Kang W.-H."/>
            <person name="Huh J.H."/>
            <person name="Kang B.-C."/>
            <person name="Yang T.-J."/>
            <person name="Lee Y.-H."/>
            <person name="Bennetzen J.L."/>
            <person name="Choi D."/>
        </authorList>
    </citation>
    <scope>NUCLEOTIDE SEQUENCE [LARGE SCALE GENOMIC DNA]</scope>
    <source>
        <strain evidence="3">cv. PBC81</strain>
    </source>
</reference>
<dbReference type="Gene3D" id="3.40.50.150">
    <property type="entry name" value="Vaccinia Virus protein VP39"/>
    <property type="match status" value="1"/>
</dbReference>
<dbReference type="EMBL" id="MLFT02000010">
    <property type="protein sequence ID" value="PHT36444.1"/>
    <property type="molecule type" value="Genomic_DNA"/>
</dbReference>
<keyword evidence="3" id="KW-1185">Reference proteome</keyword>
<dbReference type="STRING" id="33114.A0A2G2VU00"/>